<feature type="domain" description="PEGA" evidence="2">
    <location>
        <begin position="43"/>
        <end position="116"/>
    </location>
</feature>
<reference evidence="3 4" key="1">
    <citation type="journal article" date="2015" name="Nature">
        <title>rRNA introns, odd ribosomes, and small enigmatic genomes across a large radiation of phyla.</title>
        <authorList>
            <person name="Brown C.T."/>
            <person name="Hug L.A."/>
            <person name="Thomas B.C."/>
            <person name="Sharon I."/>
            <person name="Castelle C.J."/>
            <person name="Singh A."/>
            <person name="Wilkins M.J."/>
            <person name="Williams K.H."/>
            <person name="Banfield J.F."/>
        </authorList>
    </citation>
    <scope>NUCLEOTIDE SEQUENCE [LARGE SCALE GENOMIC DNA]</scope>
</reference>
<protein>
    <submittedName>
        <fullName evidence="3">WD40-domain containing protein</fullName>
    </submittedName>
</protein>
<sequence>MPSLKTATILIVLAVLIIVAALFVPFEKLVSQIPYLNQFYNNTTVTITARKGKAEVFLESKSYGETPVTISDLKPGEYRFRLKRVSDVTDAYEDRFVQIELERNTEAIIDLEIAPENITSGYILYYTESPKNNDKGYLSVTTEPEEATVYIDGEYASRAPINAYLANPKSYTLKINKSGYEDLEFPIVVEEGYNLNVKAYLFPIPIEIKESK</sequence>
<dbReference type="Pfam" id="PF08308">
    <property type="entry name" value="PEGA"/>
    <property type="match status" value="2"/>
</dbReference>
<gene>
    <name evidence="3" type="ORF">UT34_C0002G0035</name>
</gene>
<evidence type="ECO:0000313" key="3">
    <source>
        <dbReference type="EMBL" id="KKR05528.1"/>
    </source>
</evidence>
<evidence type="ECO:0000313" key="4">
    <source>
        <dbReference type="Proteomes" id="UP000034799"/>
    </source>
</evidence>
<dbReference type="AlphaFoldDB" id="A0A0G0MQW4"/>
<keyword evidence="1" id="KW-0812">Transmembrane</keyword>
<dbReference type="EMBL" id="LBWK01000002">
    <property type="protein sequence ID" value="KKR05528.1"/>
    <property type="molecule type" value="Genomic_DNA"/>
</dbReference>
<keyword evidence="1" id="KW-0472">Membrane</keyword>
<dbReference type="PANTHER" id="PTHR36194">
    <property type="entry name" value="S-LAYER-LIKE PROTEIN"/>
    <property type="match status" value="1"/>
</dbReference>
<organism evidence="3 4">
    <name type="scientific">candidate division WS6 bacterium GW2011_GWF2_39_15</name>
    <dbReference type="NCBI Taxonomy" id="1619100"/>
    <lineage>
        <taxon>Bacteria</taxon>
        <taxon>Candidatus Dojkabacteria</taxon>
    </lineage>
</organism>
<dbReference type="InterPro" id="IPR013229">
    <property type="entry name" value="PEGA"/>
</dbReference>
<evidence type="ECO:0000256" key="1">
    <source>
        <dbReference type="SAM" id="Phobius"/>
    </source>
</evidence>
<dbReference type="Proteomes" id="UP000034799">
    <property type="component" value="Unassembled WGS sequence"/>
</dbReference>
<accession>A0A0G0MQW4</accession>
<dbReference type="STRING" id="1619100.UT34_C0002G0035"/>
<feature type="transmembrane region" description="Helical" evidence="1">
    <location>
        <begin position="6"/>
        <end position="26"/>
    </location>
</feature>
<comment type="caution">
    <text evidence="3">The sequence shown here is derived from an EMBL/GenBank/DDBJ whole genome shotgun (WGS) entry which is preliminary data.</text>
</comment>
<evidence type="ECO:0000259" key="2">
    <source>
        <dbReference type="Pfam" id="PF08308"/>
    </source>
</evidence>
<keyword evidence="1" id="KW-1133">Transmembrane helix</keyword>
<dbReference type="PANTHER" id="PTHR36194:SF1">
    <property type="entry name" value="S-LAYER-LIKE PROTEIN"/>
    <property type="match status" value="1"/>
</dbReference>
<name>A0A0G0MQW4_9BACT</name>
<feature type="domain" description="PEGA" evidence="2">
    <location>
        <begin position="137"/>
        <end position="199"/>
    </location>
</feature>
<proteinExistence type="predicted"/>